<dbReference type="InterPro" id="IPR027417">
    <property type="entry name" value="P-loop_NTPase"/>
</dbReference>
<dbReference type="InterPro" id="IPR052922">
    <property type="entry name" value="Cytidylate_Kinase-2"/>
</dbReference>
<dbReference type="Proteomes" id="UP000198926">
    <property type="component" value="Unassembled WGS sequence"/>
</dbReference>
<evidence type="ECO:0000313" key="2">
    <source>
        <dbReference type="Proteomes" id="UP000198926"/>
    </source>
</evidence>
<sequence>MRIAILGNAGSGKSTLARKLAAEHNLPLHEVDKIMWTEDWKLVPEPQFNAAHEDMIASEGWVIDGMGFKGSFAPRLARATHVILCDFPLWQNFWLLAERQAKWQAGQTEDMPAGYKDPPETRALFQTVWSIDRNWMPFVRDEVTKVEGTATVKRITDFDDLRTFVLTA</sequence>
<dbReference type="Gene3D" id="3.40.50.300">
    <property type="entry name" value="P-loop containing nucleotide triphosphate hydrolases"/>
    <property type="match status" value="1"/>
</dbReference>
<reference evidence="1 2" key="1">
    <citation type="submission" date="2016-10" db="EMBL/GenBank/DDBJ databases">
        <authorList>
            <person name="de Groot N.N."/>
        </authorList>
    </citation>
    <scope>NUCLEOTIDE SEQUENCE [LARGE SCALE GENOMIC DNA]</scope>
    <source>
        <strain evidence="1 2">DSM 29433</strain>
    </source>
</reference>
<dbReference type="PANTHER" id="PTHR37816">
    <property type="entry name" value="YALI0E33011P"/>
    <property type="match status" value="1"/>
</dbReference>
<dbReference type="PANTHER" id="PTHR37816:SF1">
    <property type="entry name" value="TOXIN"/>
    <property type="match status" value="1"/>
</dbReference>
<protein>
    <submittedName>
        <fullName evidence="1">Adenylate kinase</fullName>
    </submittedName>
</protein>
<dbReference type="AlphaFoldDB" id="A0A1I6MXE2"/>
<keyword evidence="1" id="KW-0418">Kinase</keyword>
<accession>A0A1I6MXE2</accession>
<evidence type="ECO:0000313" key="1">
    <source>
        <dbReference type="EMBL" id="SFS20372.1"/>
    </source>
</evidence>
<gene>
    <name evidence="1" type="ORF">SAMN05444714_2608</name>
</gene>
<organism evidence="1 2">
    <name type="scientific">Yoonia litorea</name>
    <dbReference type="NCBI Taxonomy" id="1123755"/>
    <lineage>
        <taxon>Bacteria</taxon>
        <taxon>Pseudomonadati</taxon>
        <taxon>Pseudomonadota</taxon>
        <taxon>Alphaproteobacteria</taxon>
        <taxon>Rhodobacterales</taxon>
        <taxon>Paracoccaceae</taxon>
        <taxon>Yoonia</taxon>
    </lineage>
</organism>
<dbReference type="GO" id="GO:0016301">
    <property type="term" value="F:kinase activity"/>
    <property type="evidence" value="ECO:0007669"/>
    <property type="project" value="UniProtKB-KW"/>
</dbReference>
<dbReference type="STRING" id="1123755.SAMN05444714_2608"/>
<dbReference type="EMBL" id="FOZM01000002">
    <property type="protein sequence ID" value="SFS20372.1"/>
    <property type="molecule type" value="Genomic_DNA"/>
</dbReference>
<dbReference type="SUPFAM" id="SSF52540">
    <property type="entry name" value="P-loop containing nucleoside triphosphate hydrolases"/>
    <property type="match status" value="1"/>
</dbReference>
<name>A0A1I6MXE2_9RHOB</name>
<dbReference type="OrthoDB" id="7210594at2"/>
<proteinExistence type="predicted"/>
<keyword evidence="1" id="KW-0808">Transferase</keyword>
<dbReference type="RefSeq" id="WP_090209217.1">
    <property type="nucleotide sequence ID" value="NZ_FOZM01000002.1"/>
</dbReference>
<keyword evidence="2" id="KW-1185">Reference proteome</keyword>